<proteinExistence type="predicted"/>
<gene>
    <name evidence="2" type="ORF">Poly59_03160</name>
</gene>
<organism evidence="2 3">
    <name type="scientific">Rubripirellula reticaptiva</name>
    <dbReference type="NCBI Taxonomy" id="2528013"/>
    <lineage>
        <taxon>Bacteria</taxon>
        <taxon>Pseudomonadati</taxon>
        <taxon>Planctomycetota</taxon>
        <taxon>Planctomycetia</taxon>
        <taxon>Pirellulales</taxon>
        <taxon>Pirellulaceae</taxon>
        <taxon>Rubripirellula</taxon>
    </lineage>
</organism>
<evidence type="ECO:0000313" key="2">
    <source>
        <dbReference type="EMBL" id="TWU57409.1"/>
    </source>
</evidence>
<dbReference type="EMBL" id="SJPX01000001">
    <property type="protein sequence ID" value="TWU57409.1"/>
    <property type="molecule type" value="Genomic_DNA"/>
</dbReference>
<reference evidence="2 3" key="1">
    <citation type="submission" date="2019-02" db="EMBL/GenBank/DDBJ databases">
        <title>Deep-cultivation of Planctomycetes and their phenomic and genomic characterization uncovers novel biology.</title>
        <authorList>
            <person name="Wiegand S."/>
            <person name="Jogler M."/>
            <person name="Boedeker C."/>
            <person name="Pinto D."/>
            <person name="Vollmers J."/>
            <person name="Rivas-Marin E."/>
            <person name="Kohn T."/>
            <person name="Peeters S.H."/>
            <person name="Heuer A."/>
            <person name="Rast P."/>
            <person name="Oberbeckmann S."/>
            <person name="Bunk B."/>
            <person name="Jeske O."/>
            <person name="Meyerdierks A."/>
            <person name="Storesund J.E."/>
            <person name="Kallscheuer N."/>
            <person name="Luecker S."/>
            <person name="Lage O.M."/>
            <person name="Pohl T."/>
            <person name="Merkel B.J."/>
            <person name="Hornburger P."/>
            <person name="Mueller R.-W."/>
            <person name="Bruemmer F."/>
            <person name="Labrenz M."/>
            <person name="Spormann A.M."/>
            <person name="Op Den Camp H."/>
            <person name="Overmann J."/>
            <person name="Amann R."/>
            <person name="Jetten M.S.M."/>
            <person name="Mascher T."/>
            <person name="Medema M.H."/>
            <person name="Devos D.P."/>
            <person name="Kaster A.-K."/>
            <person name="Ovreas L."/>
            <person name="Rohde M."/>
            <person name="Galperin M.Y."/>
            <person name="Jogler C."/>
        </authorList>
    </citation>
    <scope>NUCLEOTIDE SEQUENCE [LARGE SCALE GENOMIC DNA]</scope>
    <source>
        <strain evidence="2 3">Poly59</strain>
    </source>
</reference>
<evidence type="ECO:0000313" key="3">
    <source>
        <dbReference type="Proteomes" id="UP000317977"/>
    </source>
</evidence>
<keyword evidence="3" id="KW-1185">Reference proteome</keyword>
<comment type="caution">
    <text evidence="2">The sequence shown here is derived from an EMBL/GenBank/DDBJ whole genome shotgun (WGS) entry which is preliminary data.</text>
</comment>
<protein>
    <recommendedName>
        <fullName evidence="4">Flp/Fap pilin component</fullName>
    </recommendedName>
</protein>
<keyword evidence="1" id="KW-0812">Transmembrane</keyword>
<name>A0A5C6FCP1_9BACT</name>
<sequence>MLQGKSLQTIAEFIFEEDGTTAVEYAIMLAMIIGVCAASVSFLANSTKESFDASGEAIAGAIGN</sequence>
<dbReference type="RefSeq" id="WP_146532316.1">
    <property type="nucleotide sequence ID" value="NZ_SJPX01000001.1"/>
</dbReference>
<dbReference type="OrthoDB" id="286040at2"/>
<feature type="transmembrane region" description="Helical" evidence="1">
    <location>
        <begin position="25"/>
        <end position="44"/>
    </location>
</feature>
<accession>A0A5C6FCP1</accession>
<evidence type="ECO:0008006" key="4">
    <source>
        <dbReference type="Google" id="ProtNLM"/>
    </source>
</evidence>
<dbReference type="AlphaFoldDB" id="A0A5C6FCP1"/>
<keyword evidence="1" id="KW-1133">Transmembrane helix</keyword>
<dbReference type="Proteomes" id="UP000317977">
    <property type="component" value="Unassembled WGS sequence"/>
</dbReference>
<evidence type="ECO:0000256" key="1">
    <source>
        <dbReference type="SAM" id="Phobius"/>
    </source>
</evidence>
<keyword evidence="1" id="KW-0472">Membrane</keyword>